<dbReference type="Gene3D" id="3.10.290.10">
    <property type="entry name" value="RNA-binding S4 domain"/>
    <property type="match status" value="1"/>
</dbReference>
<evidence type="ECO:0000313" key="6">
    <source>
        <dbReference type="Proteomes" id="UP001597307"/>
    </source>
</evidence>
<dbReference type="EMBL" id="JBHUGA010000063">
    <property type="protein sequence ID" value="MFD1848016.1"/>
    <property type="molecule type" value="Genomic_DNA"/>
</dbReference>
<dbReference type="SUPFAM" id="SSF55174">
    <property type="entry name" value="Alpha-L RNA-binding motif"/>
    <property type="match status" value="1"/>
</dbReference>
<dbReference type="Proteomes" id="UP001597307">
    <property type="component" value="Unassembled WGS sequence"/>
</dbReference>
<dbReference type="PANTHER" id="PTHR32319">
    <property type="entry name" value="BACTERIAL HEMOLYSIN-LIKE PROTEIN"/>
    <property type="match status" value="1"/>
</dbReference>
<keyword evidence="1 3" id="KW-0694">RNA-binding</keyword>
<dbReference type="InterPro" id="IPR029063">
    <property type="entry name" value="SAM-dependent_MTases_sf"/>
</dbReference>
<evidence type="ECO:0000256" key="3">
    <source>
        <dbReference type="PROSITE-ProRule" id="PRU00182"/>
    </source>
</evidence>
<protein>
    <submittedName>
        <fullName evidence="5">TlyA family RNA methyltransferase</fullName>
    </submittedName>
</protein>
<reference evidence="6" key="1">
    <citation type="journal article" date="2019" name="Int. J. Syst. Evol. Microbiol.">
        <title>The Global Catalogue of Microorganisms (GCM) 10K type strain sequencing project: providing services to taxonomists for standard genome sequencing and annotation.</title>
        <authorList>
            <consortium name="The Broad Institute Genomics Platform"/>
            <consortium name="The Broad Institute Genome Sequencing Center for Infectious Disease"/>
            <person name="Wu L."/>
            <person name="Ma J."/>
        </authorList>
    </citation>
    <scope>NUCLEOTIDE SEQUENCE [LARGE SCALE GENOMIC DNA]</scope>
    <source>
        <strain evidence="6">JCM 11496</strain>
    </source>
</reference>
<dbReference type="InterPro" id="IPR002942">
    <property type="entry name" value="S4_RNA-bd"/>
</dbReference>
<organism evidence="5 6">
    <name type="scientific">Arthrobacter flavus</name>
    <dbReference type="NCBI Taxonomy" id="95172"/>
    <lineage>
        <taxon>Bacteria</taxon>
        <taxon>Bacillati</taxon>
        <taxon>Actinomycetota</taxon>
        <taxon>Actinomycetes</taxon>
        <taxon>Micrococcales</taxon>
        <taxon>Micrococcaceae</taxon>
        <taxon>Arthrobacter</taxon>
    </lineage>
</organism>
<dbReference type="InterPro" id="IPR002877">
    <property type="entry name" value="RNA_MeTrfase_FtsJ_dom"/>
</dbReference>
<dbReference type="InterPro" id="IPR047048">
    <property type="entry name" value="TlyA"/>
</dbReference>
<feature type="domain" description="RNA-binding S4" evidence="4">
    <location>
        <begin position="2"/>
        <end position="65"/>
    </location>
</feature>
<dbReference type="Gene3D" id="3.40.50.150">
    <property type="entry name" value="Vaccinia Virus protein VP39"/>
    <property type="match status" value="1"/>
</dbReference>
<evidence type="ECO:0000259" key="4">
    <source>
        <dbReference type="SMART" id="SM00363"/>
    </source>
</evidence>
<proteinExistence type="inferred from homology"/>
<dbReference type="GO" id="GO:0008168">
    <property type="term" value="F:methyltransferase activity"/>
    <property type="evidence" value="ECO:0007669"/>
    <property type="project" value="UniProtKB-KW"/>
</dbReference>
<dbReference type="SMART" id="SM00363">
    <property type="entry name" value="S4"/>
    <property type="match status" value="1"/>
</dbReference>
<dbReference type="PIRSF" id="PIRSF005578">
    <property type="entry name" value="TlyA"/>
    <property type="match status" value="1"/>
</dbReference>
<gene>
    <name evidence="5" type="ORF">ACFSFX_15600</name>
</gene>
<dbReference type="Pfam" id="PF01728">
    <property type="entry name" value="FtsJ"/>
    <property type="match status" value="1"/>
</dbReference>
<dbReference type="CDD" id="cd02440">
    <property type="entry name" value="AdoMet_MTases"/>
    <property type="match status" value="1"/>
</dbReference>
<dbReference type="InterPro" id="IPR004538">
    <property type="entry name" value="Hemolysin_A/TlyA"/>
</dbReference>
<comment type="caution">
    <text evidence="5">The sequence shown here is derived from an EMBL/GenBank/DDBJ whole genome shotgun (WGS) entry which is preliminary data.</text>
</comment>
<dbReference type="InterPro" id="IPR036986">
    <property type="entry name" value="S4_RNA-bd_sf"/>
</dbReference>
<keyword evidence="5" id="KW-0489">Methyltransferase</keyword>
<evidence type="ECO:0000256" key="2">
    <source>
        <dbReference type="ARBA" id="ARBA00029460"/>
    </source>
</evidence>
<evidence type="ECO:0000256" key="1">
    <source>
        <dbReference type="ARBA" id="ARBA00022884"/>
    </source>
</evidence>
<comment type="similarity">
    <text evidence="2">Belongs to the TlyA family.</text>
</comment>
<keyword evidence="6" id="KW-1185">Reference proteome</keyword>
<dbReference type="Pfam" id="PF01479">
    <property type="entry name" value="S4"/>
    <property type="match status" value="1"/>
</dbReference>
<name>A0ABW4QBZ7_9MICC</name>
<dbReference type="PROSITE" id="PS50889">
    <property type="entry name" value="S4"/>
    <property type="match status" value="1"/>
</dbReference>
<dbReference type="PANTHER" id="PTHR32319:SF0">
    <property type="entry name" value="BACTERIAL HEMOLYSIN-LIKE PROTEIN"/>
    <property type="match status" value="1"/>
</dbReference>
<sequence>MTRLDQALVARGLARSRSHAAQLIAAGRVRRAGVLQAKAASKVQDFEELAVDDGGAPDFVSRAGVKLDGALRSFTEVTVEGKRCLDAGASTGGFTEVLLRGGASRVVAVDVGHGQLVADLRRDSRVDVVEGLNVRQLEPDAIGGRVDLTVADLSFISLTLVLLPLAQATKPGGDMVLLIKPQFEVGKGKLNSSGVVATEEERRRAVGQVIGSALTHGLTVSGLIRSQLPGQDGNVEFFVWITVPTGPLVPRIEGELDRMTRQVLDSSTAFTDARLVTGTPDGARDTTELQ</sequence>
<dbReference type="CDD" id="cd00165">
    <property type="entry name" value="S4"/>
    <property type="match status" value="1"/>
</dbReference>
<keyword evidence="5" id="KW-0808">Transferase</keyword>
<accession>A0ABW4QBZ7</accession>
<dbReference type="RefSeq" id="WP_343882198.1">
    <property type="nucleotide sequence ID" value="NZ_BAAAIJ010000061.1"/>
</dbReference>
<dbReference type="SUPFAM" id="SSF53335">
    <property type="entry name" value="S-adenosyl-L-methionine-dependent methyltransferases"/>
    <property type="match status" value="1"/>
</dbReference>
<dbReference type="GO" id="GO:0032259">
    <property type="term" value="P:methylation"/>
    <property type="evidence" value="ECO:0007669"/>
    <property type="project" value="UniProtKB-KW"/>
</dbReference>
<evidence type="ECO:0000313" key="5">
    <source>
        <dbReference type="EMBL" id="MFD1848016.1"/>
    </source>
</evidence>